<gene>
    <name evidence="1" type="ORF">F3Y22_tig00110893pilonHSYRG00063</name>
</gene>
<evidence type="ECO:0000313" key="1">
    <source>
        <dbReference type="EMBL" id="KAE8690611.1"/>
    </source>
</evidence>
<dbReference type="PANTHER" id="PTHR31286">
    <property type="entry name" value="GLYCINE-RICH CELL WALL STRUCTURAL PROTEIN 1.8-LIKE"/>
    <property type="match status" value="1"/>
</dbReference>
<organism evidence="1 2">
    <name type="scientific">Hibiscus syriacus</name>
    <name type="common">Rose of Sharon</name>
    <dbReference type="NCBI Taxonomy" id="106335"/>
    <lineage>
        <taxon>Eukaryota</taxon>
        <taxon>Viridiplantae</taxon>
        <taxon>Streptophyta</taxon>
        <taxon>Embryophyta</taxon>
        <taxon>Tracheophyta</taxon>
        <taxon>Spermatophyta</taxon>
        <taxon>Magnoliopsida</taxon>
        <taxon>eudicotyledons</taxon>
        <taxon>Gunneridae</taxon>
        <taxon>Pentapetalae</taxon>
        <taxon>rosids</taxon>
        <taxon>malvids</taxon>
        <taxon>Malvales</taxon>
        <taxon>Malvaceae</taxon>
        <taxon>Malvoideae</taxon>
        <taxon>Hibiscus</taxon>
    </lineage>
</organism>
<sequence>MERSGHGIPVVDLPVGKKPRNDASAFRVSDQVENGMEINGQQIVLQTKENHESRDVVNNVESVVKPSFRDMVVGSIENRQRDNFSADLDVDLCEGDVKIGMEGTIPENDYLNVLSGDSWIVYGSYLTVQLWPRNFDTFDDHLNSILVWVRLHVLPYRIDGRYQVVEYEGLSTICYQYGKYGHTKEFCNDGSDLASTTFTKIANESITSEEPYGPWMQVARRKYQTIAGKNYTVSSTIEDQGVGRGYRFETLASVE</sequence>
<comment type="caution">
    <text evidence="1">The sequence shown here is derived from an EMBL/GenBank/DDBJ whole genome shotgun (WGS) entry which is preliminary data.</text>
</comment>
<dbReference type="AlphaFoldDB" id="A0A6A2ZF32"/>
<dbReference type="EMBL" id="VEPZ02001150">
    <property type="protein sequence ID" value="KAE8690611.1"/>
    <property type="molecule type" value="Genomic_DNA"/>
</dbReference>
<dbReference type="PANTHER" id="PTHR31286:SF99">
    <property type="entry name" value="DUF4283 DOMAIN-CONTAINING PROTEIN"/>
    <property type="match status" value="1"/>
</dbReference>
<protein>
    <submittedName>
        <fullName evidence="1">Uncharacterized protein</fullName>
    </submittedName>
</protein>
<dbReference type="Proteomes" id="UP000436088">
    <property type="component" value="Unassembled WGS sequence"/>
</dbReference>
<dbReference type="InterPro" id="IPR040256">
    <property type="entry name" value="At4g02000-like"/>
</dbReference>
<name>A0A6A2ZF32_HIBSY</name>
<keyword evidence="2" id="KW-1185">Reference proteome</keyword>
<accession>A0A6A2ZF32</accession>
<evidence type="ECO:0000313" key="2">
    <source>
        <dbReference type="Proteomes" id="UP000436088"/>
    </source>
</evidence>
<reference evidence="1" key="1">
    <citation type="submission" date="2019-09" db="EMBL/GenBank/DDBJ databases">
        <title>Draft genome information of white flower Hibiscus syriacus.</title>
        <authorList>
            <person name="Kim Y.-M."/>
        </authorList>
    </citation>
    <scope>NUCLEOTIDE SEQUENCE [LARGE SCALE GENOMIC DNA]</scope>
    <source>
        <strain evidence="1">YM2019G1</strain>
    </source>
</reference>
<proteinExistence type="predicted"/>